<accession>A0ABT6HBJ6</accession>
<dbReference type="Proteomes" id="UP001529201">
    <property type="component" value="Unassembled WGS sequence"/>
</dbReference>
<organism evidence="1 2">
    <name type="scientific">Leuconostoc pseudomesenteroides</name>
    <dbReference type="NCBI Taxonomy" id="33968"/>
    <lineage>
        <taxon>Bacteria</taxon>
        <taxon>Bacillati</taxon>
        <taxon>Bacillota</taxon>
        <taxon>Bacilli</taxon>
        <taxon>Lactobacillales</taxon>
        <taxon>Lactobacillaceae</taxon>
        <taxon>Leuconostoc</taxon>
    </lineage>
</organism>
<dbReference type="RefSeq" id="WP_010276450.1">
    <property type="nucleotide sequence ID" value="NZ_CP065993.1"/>
</dbReference>
<keyword evidence="2" id="KW-1185">Reference proteome</keyword>
<dbReference type="EMBL" id="JARGDN010000004">
    <property type="protein sequence ID" value="MDG9733463.1"/>
    <property type="molecule type" value="Genomic_DNA"/>
</dbReference>
<sequence length="181" mass="21207">MTEPVAYVQIKDGKAYSVLRKGTPNDEYTPVYTAEQLRPRVKMTQAEFDDWHELYECNTLFSSAMALLDDDEEVEKYHNIFMKIYKGKDELNIKNEVVFAKLWSDYNPENPEETIDIVPDMKWFVRRILPNTGGNMLYCTDDGELTYNYNKEYATQFDTKEEAEKWTNPLTEAVKLPVEGE</sequence>
<evidence type="ECO:0000313" key="1">
    <source>
        <dbReference type="EMBL" id="MDG9733463.1"/>
    </source>
</evidence>
<protein>
    <recommendedName>
        <fullName evidence="3">DUF1642 domain-containing protein</fullName>
    </recommendedName>
</protein>
<proteinExistence type="predicted"/>
<dbReference type="GeneID" id="64344989"/>
<evidence type="ECO:0000313" key="2">
    <source>
        <dbReference type="Proteomes" id="UP001529201"/>
    </source>
</evidence>
<reference evidence="1 2" key="1">
    <citation type="submission" date="2023-02" db="EMBL/GenBank/DDBJ databases">
        <title>Antimicrobial susceptibility testing and tentative epidemiological cut-off values for Lactobacillaceae family species intended for ingestion.</title>
        <authorList>
            <person name="Noehr-Meldgaard K."/>
            <person name="Struve C."/>
            <person name="Ingmer H."/>
            <person name="Koza A."/>
            <person name="Al-Nakeeb K."/>
            <person name="Agersoe Y."/>
        </authorList>
    </citation>
    <scope>NUCLEOTIDE SEQUENCE [LARGE SCALE GENOMIC DNA]</scope>
    <source>
        <strain evidence="1 2">DSM 20193</strain>
    </source>
</reference>
<evidence type="ECO:0008006" key="3">
    <source>
        <dbReference type="Google" id="ProtNLM"/>
    </source>
</evidence>
<name>A0ABT6HBJ6_LEUPS</name>
<gene>
    <name evidence="1" type="ORF">P1N92_04925</name>
</gene>
<comment type="caution">
    <text evidence="1">The sequence shown here is derived from an EMBL/GenBank/DDBJ whole genome shotgun (WGS) entry which is preliminary data.</text>
</comment>